<organism evidence="1 2">
    <name type="scientific">Rhizophagus irregularis (strain DAOM 181602 / DAOM 197198 / MUCL 43194)</name>
    <name type="common">Arbuscular mycorrhizal fungus</name>
    <name type="synonym">Glomus intraradices</name>
    <dbReference type="NCBI Taxonomy" id="747089"/>
    <lineage>
        <taxon>Eukaryota</taxon>
        <taxon>Fungi</taxon>
        <taxon>Fungi incertae sedis</taxon>
        <taxon>Mucoromycota</taxon>
        <taxon>Glomeromycotina</taxon>
        <taxon>Glomeromycetes</taxon>
        <taxon>Glomerales</taxon>
        <taxon>Glomeraceae</taxon>
        <taxon>Rhizophagus</taxon>
    </lineage>
</organism>
<evidence type="ECO:0000313" key="1">
    <source>
        <dbReference type="EMBL" id="POG64435.1"/>
    </source>
</evidence>
<dbReference type="EMBL" id="AUPC02000241">
    <property type="protein sequence ID" value="POG64435.1"/>
    <property type="molecule type" value="Genomic_DNA"/>
</dbReference>
<protein>
    <recommendedName>
        <fullName evidence="3">F-box domain-containing protein</fullName>
    </recommendedName>
</protein>
<proteinExistence type="predicted"/>
<reference evidence="1 2" key="1">
    <citation type="journal article" date="2013" name="Proc. Natl. Acad. Sci. U.S.A.">
        <title>Genome of an arbuscular mycorrhizal fungus provides insight into the oldest plant symbiosis.</title>
        <authorList>
            <person name="Tisserant E."/>
            <person name="Malbreil M."/>
            <person name="Kuo A."/>
            <person name="Kohler A."/>
            <person name="Symeonidi A."/>
            <person name="Balestrini R."/>
            <person name="Charron P."/>
            <person name="Duensing N."/>
            <person name="Frei Dit Frey N."/>
            <person name="Gianinazzi-Pearson V."/>
            <person name="Gilbert L.B."/>
            <person name="Handa Y."/>
            <person name="Herr J.R."/>
            <person name="Hijri M."/>
            <person name="Koul R."/>
            <person name="Kawaguchi M."/>
            <person name="Krajinski F."/>
            <person name="Lammers P.J."/>
            <person name="Masclaux F.G."/>
            <person name="Murat C."/>
            <person name="Morin E."/>
            <person name="Ndikumana S."/>
            <person name="Pagni M."/>
            <person name="Petitpierre D."/>
            <person name="Requena N."/>
            <person name="Rosikiewicz P."/>
            <person name="Riley R."/>
            <person name="Saito K."/>
            <person name="San Clemente H."/>
            <person name="Shapiro H."/>
            <person name="van Tuinen D."/>
            <person name="Becard G."/>
            <person name="Bonfante P."/>
            <person name="Paszkowski U."/>
            <person name="Shachar-Hill Y.Y."/>
            <person name="Tuskan G.A."/>
            <person name="Young P.W."/>
            <person name="Sanders I.R."/>
            <person name="Henrissat B."/>
            <person name="Rensing S.A."/>
            <person name="Grigoriev I.V."/>
            <person name="Corradi N."/>
            <person name="Roux C."/>
            <person name="Martin F."/>
        </authorList>
    </citation>
    <scope>NUCLEOTIDE SEQUENCE [LARGE SCALE GENOMIC DNA]</scope>
    <source>
        <strain evidence="1 2">DAOM 197198</strain>
    </source>
</reference>
<evidence type="ECO:0000313" key="2">
    <source>
        <dbReference type="Proteomes" id="UP000018888"/>
    </source>
</evidence>
<gene>
    <name evidence="1" type="ORF">GLOIN_2v1782947</name>
</gene>
<sequence length="145" mass="17304">MSCSKIFSEDLPELTYEVIKYFQNDYSTLYSCILINRLWCRLAIPLLWDNPFSICTKNNNFIEIYLHNNLDFITKLNEYKFYINNSLSTNTLHSKFGVRNLFKAFDSVSKLIFKIFIENEIKLHTLEIEISDIYYSYSAYLNEIL</sequence>
<reference evidence="1 2" key="2">
    <citation type="journal article" date="2018" name="New Phytol.">
        <title>High intraspecific genome diversity in the model arbuscular mycorrhizal symbiont Rhizophagus irregularis.</title>
        <authorList>
            <person name="Chen E.C.H."/>
            <person name="Morin E."/>
            <person name="Beaudet D."/>
            <person name="Noel J."/>
            <person name="Yildirir G."/>
            <person name="Ndikumana S."/>
            <person name="Charron P."/>
            <person name="St-Onge C."/>
            <person name="Giorgi J."/>
            <person name="Kruger M."/>
            <person name="Marton T."/>
            <person name="Ropars J."/>
            <person name="Grigoriev I.V."/>
            <person name="Hainaut M."/>
            <person name="Henrissat B."/>
            <person name="Roux C."/>
            <person name="Martin F."/>
            <person name="Corradi N."/>
        </authorList>
    </citation>
    <scope>NUCLEOTIDE SEQUENCE [LARGE SCALE GENOMIC DNA]</scope>
    <source>
        <strain evidence="1 2">DAOM 197198</strain>
    </source>
</reference>
<evidence type="ECO:0008006" key="3">
    <source>
        <dbReference type="Google" id="ProtNLM"/>
    </source>
</evidence>
<comment type="caution">
    <text evidence="1">The sequence shown here is derived from an EMBL/GenBank/DDBJ whole genome shotgun (WGS) entry which is preliminary data.</text>
</comment>
<keyword evidence="2" id="KW-1185">Reference proteome</keyword>
<dbReference type="AlphaFoldDB" id="A0A2P4PGD2"/>
<name>A0A2P4PGD2_RHIID</name>
<dbReference type="Proteomes" id="UP000018888">
    <property type="component" value="Unassembled WGS sequence"/>
</dbReference>
<accession>A0A2P4PGD2</accession>